<name>A0ACB9PAH4_BAUVA</name>
<dbReference type="Proteomes" id="UP000828941">
    <property type="component" value="Chromosome 5"/>
</dbReference>
<evidence type="ECO:0000313" key="2">
    <source>
        <dbReference type="Proteomes" id="UP000828941"/>
    </source>
</evidence>
<dbReference type="EMBL" id="CM039430">
    <property type="protein sequence ID" value="KAI4344904.1"/>
    <property type="molecule type" value="Genomic_DNA"/>
</dbReference>
<reference evidence="1 2" key="1">
    <citation type="journal article" date="2022" name="DNA Res.">
        <title>Chromosomal-level genome assembly of the orchid tree Bauhinia variegata (Leguminosae; Cercidoideae) supports the allotetraploid origin hypothesis of Bauhinia.</title>
        <authorList>
            <person name="Zhong Y."/>
            <person name="Chen Y."/>
            <person name="Zheng D."/>
            <person name="Pang J."/>
            <person name="Liu Y."/>
            <person name="Luo S."/>
            <person name="Meng S."/>
            <person name="Qian L."/>
            <person name="Wei D."/>
            <person name="Dai S."/>
            <person name="Zhou R."/>
        </authorList>
    </citation>
    <scope>NUCLEOTIDE SEQUENCE [LARGE SCALE GENOMIC DNA]</scope>
    <source>
        <strain evidence="1">BV-YZ2020</strain>
    </source>
</reference>
<protein>
    <submittedName>
        <fullName evidence="1">Uncharacterized protein</fullName>
    </submittedName>
</protein>
<gene>
    <name evidence="1" type="ORF">L6164_012086</name>
</gene>
<keyword evidence="2" id="KW-1185">Reference proteome</keyword>
<comment type="caution">
    <text evidence="1">The sequence shown here is derived from an EMBL/GenBank/DDBJ whole genome shotgun (WGS) entry which is preliminary data.</text>
</comment>
<evidence type="ECO:0000313" key="1">
    <source>
        <dbReference type="EMBL" id="KAI4344904.1"/>
    </source>
</evidence>
<accession>A0ACB9PAH4</accession>
<sequence length="1146" mass="125236">MDNQDQRRTHTQGHENHGVHVCHKCGWPFPNPHPSAKHRRAHKRICGTIEGYGLLDSEGSAHLNGSDDERLSDDEHKLPSPKVLEKGINEKGSGKIGDKLNRSEDEVFSDAVADFSDSGLSPGIEERFHESSDSAINVETVDIKDSKFSEHSENKVFDAADVSLLTVDSSDDLRLQNPQGLQRDGVEVGNTKELQGQLSGSTVDLLGGSAKCPSKAEATSDVSPENKISAGEKDEVKSDRDMVGIVVSSNNIVSEVCEVSVPEAEVSNIVMSDQKMVDGSVELKEKDGIECFSVQSKDDIPHEVNSLVSGNASSNGIQVDTLPVLPFVTSTDLVKTLEEKKEGNLNVNTLSTNDGIADVSHPQSEFEDFKDHEGMVLQNPLMLHSSEALKHEEYGLKESVTEENHSNIDSIQWRKENDILSPNMHDMESRIRQKQAVVQEVLSEKQAEVSPVKLPVDGCQRLDETGTSLDAVKSKIYESHMVHSLGEKDSDDVHRSSQQMNLLESRNVVSSDGLEDFKDQAVVLNNPSRLHTCEALKQEEDDLKDVFTKDDHSSFNSYKLNEESKVLSPGMHVLDDAMKKEQVSCEPMVEKMLSEKQESSAVKHTVDDNQISKEIGSPVDTMKCVLNESHMVYFSGEQECEDVSRNSQQIDSPEAGVVASFNKEPGDTPVDSSISQTTTVTSKDDTIHQEIHRTETDVALNGNPREADEENAPQFGVKPSSDQFKEDNGGEGGKVEKRDQCREGLVVTDISSPTEANDCFESPVVSVDVVNVSARESTGIESANIYALSGTKGDIKEDEINNNSEGQDEHTRIVGTVSNLQQSGGSELLLKSPEDPARKDPSLSPPNIEHYAQCVSAVEDNRTGEHEEASKINTVLVQGQNGKNLVQQQLGLSGIDASVESSSRCDSLECNWGSVSVFSLQSDTPAVNDAEALSPTDLLPPTEAGKSNMNTKAASEGQRSEKLEMFEPLSFMTLVEHGHSIGSKASSSSEVQKGQNPQQPNSTSSQTGWFPTLSQVVNESQGRKKNEEIIAKVTNWSPGKQHVPLKSLLGEASHSNKPKSLKYEENPETQKNGKVPKDNNTCGLTTVNSILGPESPADQAVKVEAGKEWNSPARYPAELKREKRKAKSRPYWIQFVCCSSVDPQRS</sequence>
<organism evidence="1 2">
    <name type="scientific">Bauhinia variegata</name>
    <name type="common">Purple orchid tree</name>
    <name type="synonym">Phanera variegata</name>
    <dbReference type="NCBI Taxonomy" id="167791"/>
    <lineage>
        <taxon>Eukaryota</taxon>
        <taxon>Viridiplantae</taxon>
        <taxon>Streptophyta</taxon>
        <taxon>Embryophyta</taxon>
        <taxon>Tracheophyta</taxon>
        <taxon>Spermatophyta</taxon>
        <taxon>Magnoliopsida</taxon>
        <taxon>eudicotyledons</taxon>
        <taxon>Gunneridae</taxon>
        <taxon>Pentapetalae</taxon>
        <taxon>rosids</taxon>
        <taxon>fabids</taxon>
        <taxon>Fabales</taxon>
        <taxon>Fabaceae</taxon>
        <taxon>Cercidoideae</taxon>
        <taxon>Cercideae</taxon>
        <taxon>Bauhiniinae</taxon>
        <taxon>Bauhinia</taxon>
    </lineage>
</organism>
<proteinExistence type="predicted"/>